<reference evidence="2" key="1">
    <citation type="journal article" date="2024" name="IScience">
        <title>Strigolactones Initiate the Formation of Haustorium-like Structures in Castilleja.</title>
        <authorList>
            <person name="Buerger M."/>
            <person name="Peterson D."/>
            <person name="Chory J."/>
        </authorList>
    </citation>
    <scope>NUCLEOTIDE SEQUENCE [LARGE SCALE GENOMIC DNA]</scope>
</reference>
<keyword evidence="2" id="KW-1185">Reference proteome</keyword>
<organism evidence="1 2">
    <name type="scientific">Castilleja foliolosa</name>
    <dbReference type="NCBI Taxonomy" id="1961234"/>
    <lineage>
        <taxon>Eukaryota</taxon>
        <taxon>Viridiplantae</taxon>
        <taxon>Streptophyta</taxon>
        <taxon>Embryophyta</taxon>
        <taxon>Tracheophyta</taxon>
        <taxon>Spermatophyta</taxon>
        <taxon>Magnoliopsida</taxon>
        <taxon>eudicotyledons</taxon>
        <taxon>Gunneridae</taxon>
        <taxon>Pentapetalae</taxon>
        <taxon>asterids</taxon>
        <taxon>lamiids</taxon>
        <taxon>Lamiales</taxon>
        <taxon>Orobanchaceae</taxon>
        <taxon>Pedicularideae</taxon>
        <taxon>Castillejinae</taxon>
        <taxon>Castilleja</taxon>
    </lineage>
</organism>
<protein>
    <submittedName>
        <fullName evidence="1">Uncharacterized protein</fullName>
    </submittedName>
</protein>
<name>A0ABD3BSL7_9LAMI</name>
<dbReference type="Proteomes" id="UP001632038">
    <property type="component" value="Unassembled WGS sequence"/>
</dbReference>
<comment type="caution">
    <text evidence="1">The sequence shown here is derived from an EMBL/GenBank/DDBJ whole genome shotgun (WGS) entry which is preliminary data.</text>
</comment>
<dbReference type="AlphaFoldDB" id="A0ABD3BSL7"/>
<accession>A0ABD3BSL7</accession>
<evidence type="ECO:0000313" key="2">
    <source>
        <dbReference type="Proteomes" id="UP001632038"/>
    </source>
</evidence>
<proteinExistence type="predicted"/>
<sequence length="63" mass="7196">MPAMKKTAECIGVGQLFSNLEKEIGSPVDFELPETFNKPKSTSYSSIRRRVHFVDLNYIKMCI</sequence>
<evidence type="ECO:0000313" key="1">
    <source>
        <dbReference type="EMBL" id="KAL3620453.1"/>
    </source>
</evidence>
<gene>
    <name evidence="1" type="ORF">CASFOL_035365</name>
</gene>
<dbReference type="EMBL" id="JAVIJP010000066">
    <property type="protein sequence ID" value="KAL3620453.1"/>
    <property type="molecule type" value="Genomic_DNA"/>
</dbReference>